<evidence type="ECO:0000313" key="1">
    <source>
        <dbReference type="EMBL" id="GIX69664.1"/>
    </source>
</evidence>
<accession>A0AAV4MCC2</accession>
<evidence type="ECO:0000313" key="2">
    <source>
        <dbReference type="Proteomes" id="UP001054945"/>
    </source>
</evidence>
<gene>
    <name evidence="1" type="ORF">CEXT_176371</name>
</gene>
<comment type="caution">
    <text evidence="1">The sequence shown here is derived from an EMBL/GenBank/DDBJ whole genome shotgun (WGS) entry which is preliminary data.</text>
</comment>
<reference evidence="1 2" key="1">
    <citation type="submission" date="2021-06" db="EMBL/GenBank/DDBJ databases">
        <title>Caerostris extrusa draft genome.</title>
        <authorList>
            <person name="Kono N."/>
            <person name="Arakawa K."/>
        </authorList>
    </citation>
    <scope>NUCLEOTIDE SEQUENCE [LARGE SCALE GENOMIC DNA]</scope>
</reference>
<dbReference type="EMBL" id="BPLR01019606">
    <property type="protein sequence ID" value="GIX69664.1"/>
    <property type="molecule type" value="Genomic_DNA"/>
</dbReference>
<sequence>MTPERQDKRIISVEQFLEIIPENTLSGGKQSGTPAFRASSSARSLLLADLRSRIFRGINRFFHHPPPKTTFSRVETLSRAKKRDLV</sequence>
<keyword evidence="2" id="KW-1185">Reference proteome</keyword>
<organism evidence="1 2">
    <name type="scientific">Caerostris extrusa</name>
    <name type="common">Bark spider</name>
    <name type="synonym">Caerostris bankana</name>
    <dbReference type="NCBI Taxonomy" id="172846"/>
    <lineage>
        <taxon>Eukaryota</taxon>
        <taxon>Metazoa</taxon>
        <taxon>Ecdysozoa</taxon>
        <taxon>Arthropoda</taxon>
        <taxon>Chelicerata</taxon>
        <taxon>Arachnida</taxon>
        <taxon>Araneae</taxon>
        <taxon>Araneomorphae</taxon>
        <taxon>Entelegynae</taxon>
        <taxon>Araneoidea</taxon>
        <taxon>Araneidae</taxon>
        <taxon>Caerostris</taxon>
    </lineage>
</organism>
<proteinExistence type="predicted"/>
<name>A0AAV4MCC2_CAEEX</name>
<dbReference type="Proteomes" id="UP001054945">
    <property type="component" value="Unassembled WGS sequence"/>
</dbReference>
<protein>
    <submittedName>
        <fullName evidence="1">Uncharacterized protein</fullName>
    </submittedName>
</protein>
<dbReference type="AlphaFoldDB" id="A0AAV4MCC2"/>